<dbReference type="InterPro" id="IPR013216">
    <property type="entry name" value="Methyltransf_11"/>
</dbReference>
<dbReference type="Pfam" id="PF08241">
    <property type="entry name" value="Methyltransf_11"/>
    <property type="match status" value="1"/>
</dbReference>
<name>A0A4P9UIT4_METBY</name>
<dbReference type="GO" id="GO:0008757">
    <property type="term" value="F:S-adenosylmethionine-dependent methyltransferase activity"/>
    <property type="evidence" value="ECO:0007669"/>
    <property type="project" value="InterPro"/>
</dbReference>
<protein>
    <submittedName>
        <fullName evidence="2">Methyltransferase domain-containing protein</fullName>
    </submittedName>
</protein>
<dbReference type="Gene3D" id="3.40.50.150">
    <property type="entry name" value="Vaccinia Virus protein VP39"/>
    <property type="match status" value="1"/>
</dbReference>
<evidence type="ECO:0000259" key="1">
    <source>
        <dbReference type="Pfam" id="PF08241"/>
    </source>
</evidence>
<evidence type="ECO:0000313" key="3">
    <source>
        <dbReference type="Proteomes" id="UP000305881"/>
    </source>
</evidence>
<dbReference type="InterPro" id="IPR029063">
    <property type="entry name" value="SAM-dependent_MTases_sf"/>
</dbReference>
<reference evidence="3" key="1">
    <citation type="journal article" date="2019" name="J. Bacteriol.">
        <title>A Mutagenic Screen Identifies a TonB-Dependent Receptor Required for the Lanthanide Metal Switch in the Type I Methanotroph 'Methylotuvimicrobium buryatense' 5GB1C.</title>
        <authorList>
            <person name="Groom J.D."/>
            <person name="Ford S.M."/>
            <person name="Pesesky M.W."/>
            <person name="Lidstrom M.E."/>
        </authorList>
    </citation>
    <scope>NUCLEOTIDE SEQUENCE [LARGE SCALE GENOMIC DNA]</scope>
    <source>
        <strain evidence="3">5GB1C</strain>
    </source>
</reference>
<proteinExistence type="predicted"/>
<evidence type="ECO:0000313" key="2">
    <source>
        <dbReference type="EMBL" id="QCW80877.1"/>
    </source>
</evidence>
<dbReference type="OrthoDB" id="9815644at2"/>
<keyword evidence="3" id="KW-1185">Reference proteome</keyword>
<dbReference type="Proteomes" id="UP000305881">
    <property type="component" value="Chromosome"/>
</dbReference>
<dbReference type="STRING" id="675511.GCA_000341735_02932"/>
<keyword evidence="2" id="KW-0808">Transferase</keyword>
<dbReference type="SUPFAM" id="SSF53335">
    <property type="entry name" value="S-adenosyl-L-methionine-dependent methyltransferases"/>
    <property type="match status" value="1"/>
</dbReference>
<sequence length="277" mass="31615">MVNIMSMLVNIGCGDVYVEGWKNYDYMPHSSHVSQADLLGRLPLSDAQADVVYSSHFIEHIPRELVSGFISECFRITKSGGVLRLVLPDWEELCDTYLSLRRSGGEQHEKADFLMLEMLDQCVRRVSGGELAAYYARLNFEPSEQREMIEFVRQRTGYDLHAQVRTLPGNRWSRLIKNPKKIINKLEQFYIKGIVSLLPSTFRQQNVSLTGVGEKHAWMYDFHTIECLLLQAGFKDVRRMSATTSAISDFPFEPLDVNANGLPRKGAESMYLEAIKP</sequence>
<gene>
    <name evidence="2" type="ORF">EQU24_00350</name>
</gene>
<accession>A0A4P9UIT4</accession>
<organism evidence="2 3">
    <name type="scientific">Methylotuvimicrobium buryatense</name>
    <name type="common">Methylomicrobium buryatense</name>
    <dbReference type="NCBI Taxonomy" id="95641"/>
    <lineage>
        <taxon>Bacteria</taxon>
        <taxon>Pseudomonadati</taxon>
        <taxon>Pseudomonadota</taxon>
        <taxon>Gammaproteobacteria</taxon>
        <taxon>Methylococcales</taxon>
        <taxon>Methylococcaceae</taxon>
        <taxon>Methylotuvimicrobium</taxon>
    </lineage>
</organism>
<dbReference type="AlphaFoldDB" id="A0A4P9UIT4"/>
<keyword evidence="2" id="KW-0489">Methyltransferase</keyword>
<dbReference type="GO" id="GO:0032259">
    <property type="term" value="P:methylation"/>
    <property type="evidence" value="ECO:0007669"/>
    <property type="project" value="UniProtKB-KW"/>
</dbReference>
<feature type="domain" description="Methyltransferase type 11" evidence="1">
    <location>
        <begin position="34"/>
        <end position="83"/>
    </location>
</feature>
<dbReference type="KEGG" id="mbur:EQU24_00350"/>
<dbReference type="EMBL" id="CP035467">
    <property type="protein sequence ID" value="QCW80877.1"/>
    <property type="molecule type" value="Genomic_DNA"/>
</dbReference>
<dbReference type="CDD" id="cd02440">
    <property type="entry name" value="AdoMet_MTases"/>
    <property type="match status" value="1"/>
</dbReference>